<dbReference type="Pfam" id="PF01066">
    <property type="entry name" value="CDP-OH_P_transf"/>
    <property type="match status" value="1"/>
</dbReference>
<comment type="subcellular location">
    <subcellularLocation>
        <location evidence="1">Membrane</location>
    </subcellularLocation>
</comment>
<evidence type="ECO:0000256" key="2">
    <source>
        <dbReference type="ARBA" id="ARBA00010441"/>
    </source>
</evidence>
<dbReference type="PANTHER" id="PTHR10414">
    <property type="entry name" value="ETHANOLAMINEPHOSPHOTRANSFERASE"/>
    <property type="match status" value="1"/>
</dbReference>
<dbReference type="GO" id="GO:0016780">
    <property type="term" value="F:phosphotransferase activity, for other substituted phosphate groups"/>
    <property type="evidence" value="ECO:0007669"/>
    <property type="project" value="InterPro"/>
</dbReference>
<evidence type="ECO:0000313" key="7">
    <source>
        <dbReference type="EMBL" id="KAG0152362.1"/>
    </source>
</evidence>
<evidence type="ECO:0000256" key="6">
    <source>
        <dbReference type="SAM" id="Phobius"/>
    </source>
</evidence>
<accession>A0A9P6THC8</accession>
<dbReference type="GO" id="GO:0016020">
    <property type="term" value="C:membrane"/>
    <property type="evidence" value="ECO:0007669"/>
    <property type="project" value="UniProtKB-SubCell"/>
</dbReference>
<feature type="transmembrane region" description="Helical" evidence="6">
    <location>
        <begin position="342"/>
        <end position="366"/>
    </location>
</feature>
<name>A0A9P6THC8_9BASI</name>
<feature type="transmembrane region" description="Helical" evidence="6">
    <location>
        <begin position="229"/>
        <end position="246"/>
    </location>
</feature>
<dbReference type="GO" id="GO:0008654">
    <property type="term" value="P:phospholipid biosynthetic process"/>
    <property type="evidence" value="ECO:0007669"/>
    <property type="project" value="InterPro"/>
</dbReference>
<evidence type="ECO:0000256" key="5">
    <source>
        <dbReference type="RuleBase" id="RU003750"/>
    </source>
</evidence>
<organism evidence="7 8">
    <name type="scientific">Cronartium quercuum f. sp. fusiforme G11</name>
    <dbReference type="NCBI Taxonomy" id="708437"/>
    <lineage>
        <taxon>Eukaryota</taxon>
        <taxon>Fungi</taxon>
        <taxon>Dikarya</taxon>
        <taxon>Basidiomycota</taxon>
        <taxon>Pucciniomycotina</taxon>
        <taxon>Pucciniomycetes</taxon>
        <taxon>Pucciniales</taxon>
        <taxon>Coleosporiaceae</taxon>
        <taxon>Cronartium</taxon>
    </lineage>
</organism>
<evidence type="ECO:0000256" key="1">
    <source>
        <dbReference type="ARBA" id="ARBA00004370"/>
    </source>
</evidence>
<feature type="transmembrane region" description="Helical" evidence="6">
    <location>
        <begin position="281"/>
        <end position="299"/>
    </location>
</feature>
<proteinExistence type="inferred from homology"/>
<dbReference type="InterPro" id="IPR000462">
    <property type="entry name" value="CDP-OH_P_trans"/>
</dbReference>
<evidence type="ECO:0000256" key="4">
    <source>
        <dbReference type="ARBA" id="ARBA00023136"/>
    </source>
</evidence>
<feature type="transmembrane region" description="Helical" evidence="6">
    <location>
        <begin position="311"/>
        <end position="330"/>
    </location>
</feature>
<dbReference type="PANTHER" id="PTHR10414:SF37">
    <property type="entry name" value="BB IN A BOXCAR, ISOFORM C"/>
    <property type="match status" value="1"/>
</dbReference>
<dbReference type="InterPro" id="IPR043130">
    <property type="entry name" value="CDP-OH_PTrfase_TM_dom"/>
</dbReference>
<protein>
    <recommendedName>
        <fullName evidence="9">Cholinephosphotransferase</fullName>
    </recommendedName>
</protein>
<gene>
    <name evidence="7" type="ORF">CROQUDRAFT_649753</name>
</gene>
<keyword evidence="3 5" id="KW-0808">Transferase</keyword>
<evidence type="ECO:0000313" key="8">
    <source>
        <dbReference type="Proteomes" id="UP000886653"/>
    </source>
</evidence>
<dbReference type="OrthoDB" id="196717at2759"/>
<dbReference type="AlphaFoldDB" id="A0A9P6THC8"/>
<sequence length="480" mass="53760">MFERPHYIPRNRRPNLSKYKYSGEDHSIISRYILTPYWNKLVTYFPINMAPNLITLTGLGFVLINFTSLLIFEPTLECAPKPTHVSKGGNWDPLFKPTTKSNYKWKSVDSSLLNQVKSIFGFASNHSCPSGLLYLSFAIGLWIYQSLDAIDGKQARRTGTSGPLGELFDHGCDALNTTLGCILVSGALNLGQSWWTVSSQIASLANFYLTTWEEYHTGTLYLSSFSGPVEGILLVIAVFLVTSFFGPGFWDQGILTVTGLNSIGFIKALHIKDLPLNECSLLFAILSLSSNTVGSYFNVVKARRGQGGSNLKTLLGLVPFILQTSVNLIWLKSQPILLKRHLIPFMIYSGLSFAYLVGLLILSHILKSPELFPFWNVLLIWSIIGMLDSNLKVLSMGYFDRPILQNSYSNSIRFIWFSVILAGLVYTYFVVDVILDVCDYCQINCLTIKKKGGHRLENKNTSYIEQDGSLAMKRTKGKKI</sequence>
<reference evidence="7" key="1">
    <citation type="submission" date="2013-11" db="EMBL/GenBank/DDBJ databases">
        <title>Genome sequence of the fusiform rust pathogen reveals effectors for host alternation and coevolution with pine.</title>
        <authorList>
            <consortium name="DOE Joint Genome Institute"/>
            <person name="Smith K."/>
            <person name="Pendleton A."/>
            <person name="Kubisiak T."/>
            <person name="Anderson C."/>
            <person name="Salamov A."/>
            <person name="Aerts A."/>
            <person name="Riley R."/>
            <person name="Clum A."/>
            <person name="Lindquist E."/>
            <person name="Ence D."/>
            <person name="Campbell M."/>
            <person name="Kronenberg Z."/>
            <person name="Feau N."/>
            <person name="Dhillon B."/>
            <person name="Hamelin R."/>
            <person name="Burleigh J."/>
            <person name="Smith J."/>
            <person name="Yandell M."/>
            <person name="Nelson C."/>
            <person name="Grigoriev I."/>
            <person name="Davis J."/>
        </authorList>
    </citation>
    <scope>NUCLEOTIDE SEQUENCE</scope>
    <source>
        <strain evidence="7">G11</strain>
    </source>
</reference>
<keyword evidence="4 6" id="KW-0472">Membrane</keyword>
<dbReference type="Proteomes" id="UP000886653">
    <property type="component" value="Unassembled WGS sequence"/>
</dbReference>
<comment type="caution">
    <text evidence="7">The sequence shown here is derived from an EMBL/GenBank/DDBJ whole genome shotgun (WGS) entry which is preliminary data.</text>
</comment>
<keyword evidence="6" id="KW-1133">Transmembrane helix</keyword>
<comment type="similarity">
    <text evidence="2 5">Belongs to the CDP-alcohol phosphatidyltransferase class-I family.</text>
</comment>
<dbReference type="Gene3D" id="1.20.120.1760">
    <property type="match status" value="1"/>
</dbReference>
<feature type="transmembrane region" description="Helical" evidence="6">
    <location>
        <begin position="414"/>
        <end position="435"/>
    </location>
</feature>
<dbReference type="PROSITE" id="PS00379">
    <property type="entry name" value="CDP_ALCOHOL_P_TRANSF"/>
    <property type="match status" value="1"/>
</dbReference>
<dbReference type="InterPro" id="IPR014472">
    <property type="entry name" value="CHOPT"/>
</dbReference>
<dbReference type="EMBL" id="MU167208">
    <property type="protein sequence ID" value="KAG0152362.1"/>
    <property type="molecule type" value="Genomic_DNA"/>
</dbReference>
<feature type="transmembrane region" description="Helical" evidence="6">
    <location>
        <begin position="53"/>
        <end position="72"/>
    </location>
</feature>
<evidence type="ECO:0000256" key="3">
    <source>
        <dbReference type="ARBA" id="ARBA00022679"/>
    </source>
</evidence>
<feature type="transmembrane region" description="Helical" evidence="6">
    <location>
        <begin position="372"/>
        <end position="393"/>
    </location>
</feature>
<keyword evidence="6" id="KW-0812">Transmembrane</keyword>
<dbReference type="InterPro" id="IPR048254">
    <property type="entry name" value="CDP_ALCOHOL_P_TRANSF_CS"/>
</dbReference>
<feature type="transmembrane region" description="Helical" evidence="6">
    <location>
        <begin position="131"/>
        <end position="147"/>
    </location>
</feature>
<evidence type="ECO:0008006" key="9">
    <source>
        <dbReference type="Google" id="ProtNLM"/>
    </source>
</evidence>
<keyword evidence="8" id="KW-1185">Reference proteome</keyword>